<protein>
    <recommendedName>
        <fullName evidence="3">L-2-amino-thiazoline-4-carboxylic acid hydrolase</fullName>
    </recommendedName>
</protein>
<dbReference type="KEGG" id="csq:CSCA_2163"/>
<dbReference type="EMBL" id="CP009933">
    <property type="protein sequence ID" value="AKA69288.1"/>
    <property type="molecule type" value="Genomic_DNA"/>
</dbReference>
<dbReference type="RefSeq" id="WP_029163231.1">
    <property type="nucleotide sequence ID" value="NZ_CP009933.1"/>
</dbReference>
<evidence type="ECO:0000313" key="2">
    <source>
        <dbReference type="Proteomes" id="UP000033115"/>
    </source>
</evidence>
<evidence type="ECO:0008006" key="3">
    <source>
        <dbReference type="Google" id="ProtNLM"/>
    </source>
</evidence>
<name>A0A0E3M979_CLOSL</name>
<dbReference type="STRING" id="1548.CSCA_2163"/>
<proteinExistence type="predicted"/>
<organism evidence="1 2">
    <name type="scientific">Clostridium scatologenes</name>
    <dbReference type="NCBI Taxonomy" id="1548"/>
    <lineage>
        <taxon>Bacteria</taxon>
        <taxon>Bacillati</taxon>
        <taxon>Bacillota</taxon>
        <taxon>Clostridia</taxon>
        <taxon>Eubacteriales</taxon>
        <taxon>Clostridiaceae</taxon>
        <taxon>Clostridium</taxon>
    </lineage>
</organism>
<dbReference type="Pfam" id="PF14196">
    <property type="entry name" value="ATC_hydrolase"/>
    <property type="match status" value="1"/>
</dbReference>
<sequence length="207" mass="24019">MKKEFNLTEITTPMLLTLLKDEIISPECFLKECKSSLQSFQSTIDKKFPPDLINFISMPLWVYINLKNKLGNEKAFEIMRVVLLTGGVAMQSILFDSINKPRTFENFIEQELQINKTGTTKWNNLEIISKDKNKFEIKITKCLYHELTTSLGIPEATKLICQVDNAVFNSYLPEEVIFHRNGLNQRIADGCNECHFVWECKKCKERN</sequence>
<dbReference type="Proteomes" id="UP000033115">
    <property type="component" value="Chromosome"/>
</dbReference>
<dbReference type="InterPro" id="IPR026002">
    <property type="entry name" value="ATC_hydrolase-like"/>
</dbReference>
<evidence type="ECO:0000313" key="1">
    <source>
        <dbReference type="EMBL" id="AKA69288.1"/>
    </source>
</evidence>
<keyword evidence="2" id="KW-1185">Reference proteome</keyword>
<dbReference type="HOGENOM" id="CLU_1324522_0_0_9"/>
<dbReference type="AlphaFoldDB" id="A0A0E3M979"/>
<reference evidence="1 2" key="1">
    <citation type="journal article" date="2015" name="J. Biotechnol.">
        <title>Complete genome sequence of a malodorant-producing acetogen, Clostridium scatologenes ATCC 25775(T).</title>
        <authorList>
            <person name="Zhu Z."/>
            <person name="Guo T."/>
            <person name="Zheng H."/>
            <person name="Song T."/>
            <person name="Ouyang P."/>
            <person name="Xie J."/>
        </authorList>
    </citation>
    <scope>NUCLEOTIDE SEQUENCE [LARGE SCALE GENOMIC DNA]</scope>
    <source>
        <strain evidence="1 2">ATCC 25775</strain>
    </source>
</reference>
<accession>A0A0E3M979</accession>
<gene>
    <name evidence="1" type="ORF">CSCA_2163</name>
</gene>